<feature type="transmembrane region" description="Helical" evidence="5">
    <location>
        <begin position="317"/>
        <end position="335"/>
    </location>
</feature>
<dbReference type="GO" id="GO:0016020">
    <property type="term" value="C:membrane"/>
    <property type="evidence" value="ECO:0007669"/>
    <property type="project" value="UniProtKB-SubCell"/>
</dbReference>
<feature type="transmembrane region" description="Helical" evidence="5">
    <location>
        <begin position="228"/>
        <end position="249"/>
    </location>
</feature>
<proteinExistence type="predicted"/>
<dbReference type="Proteomes" id="UP001197795">
    <property type="component" value="Unassembled WGS sequence"/>
</dbReference>
<evidence type="ECO:0000256" key="3">
    <source>
        <dbReference type="ARBA" id="ARBA00022989"/>
    </source>
</evidence>
<keyword evidence="4 5" id="KW-0472">Membrane</keyword>
<evidence type="ECO:0000256" key="5">
    <source>
        <dbReference type="SAM" id="Phobius"/>
    </source>
</evidence>
<dbReference type="RefSeq" id="WP_227733376.1">
    <property type="nucleotide sequence ID" value="NZ_JAJEPV010000022.1"/>
</dbReference>
<feature type="transmembrane region" description="Helical" evidence="5">
    <location>
        <begin position="82"/>
        <end position="100"/>
    </location>
</feature>
<comment type="subcellular location">
    <subcellularLocation>
        <location evidence="1">Membrane</location>
        <topology evidence="1">Multi-pass membrane protein</topology>
    </subcellularLocation>
</comment>
<feature type="transmembrane region" description="Helical" evidence="5">
    <location>
        <begin position="12"/>
        <end position="30"/>
    </location>
</feature>
<keyword evidence="8" id="KW-1185">Reference proteome</keyword>
<keyword evidence="2 5" id="KW-0812">Transmembrane</keyword>
<dbReference type="EMBL" id="JAJEPV010000022">
    <property type="protein sequence ID" value="MCC2119932.1"/>
    <property type="molecule type" value="Genomic_DNA"/>
</dbReference>
<gene>
    <name evidence="7" type="ORF">LKD75_10085</name>
</gene>
<feature type="domain" description="O-antigen ligase-related" evidence="6">
    <location>
        <begin position="192"/>
        <end position="333"/>
    </location>
</feature>
<keyword evidence="7" id="KW-0436">Ligase</keyword>
<accession>A0AAE3A117</accession>
<organism evidence="7 8">
    <name type="scientific">Waltera acetigignens</name>
    <dbReference type="NCBI Taxonomy" id="2981769"/>
    <lineage>
        <taxon>Bacteria</taxon>
        <taxon>Bacillati</taxon>
        <taxon>Bacillota</taxon>
        <taxon>Clostridia</taxon>
        <taxon>Lachnospirales</taxon>
        <taxon>Lachnospiraceae</taxon>
        <taxon>Waltera</taxon>
    </lineage>
</organism>
<evidence type="ECO:0000256" key="2">
    <source>
        <dbReference type="ARBA" id="ARBA00022692"/>
    </source>
</evidence>
<dbReference type="Pfam" id="PF04932">
    <property type="entry name" value="Wzy_C"/>
    <property type="match status" value="1"/>
</dbReference>
<evidence type="ECO:0000256" key="4">
    <source>
        <dbReference type="ARBA" id="ARBA00023136"/>
    </source>
</evidence>
<reference evidence="7 8" key="1">
    <citation type="submission" date="2021-10" db="EMBL/GenBank/DDBJ databases">
        <title>Anaerobic single-cell dispensing facilitates the cultivation of human gut bacteria.</title>
        <authorList>
            <person name="Afrizal A."/>
        </authorList>
    </citation>
    <scope>NUCLEOTIDE SEQUENCE [LARGE SCALE GENOMIC DNA]</scope>
    <source>
        <strain evidence="7 8">CLA-AA-H273</strain>
    </source>
</reference>
<dbReference type="AlphaFoldDB" id="A0AAE3A117"/>
<feature type="transmembrane region" description="Helical" evidence="5">
    <location>
        <begin position="160"/>
        <end position="179"/>
    </location>
</feature>
<evidence type="ECO:0000259" key="6">
    <source>
        <dbReference type="Pfam" id="PF04932"/>
    </source>
</evidence>
<evidence type="ECO:0000256" key="1">
    <source>
        <dbReference type="ARBA" id="ARBA00004141"/>
    </source>
</evidence>
<evidence type="ECO:0000313" key="7">
    <source>
        <dbReference type="EMBL" id="MCC2119932.1"/>
    </source>
</evidence>
<keyword evidence="3 5" id="KW-1133">Transmembrane helix</keyword>
<protein>
    <submittedName>
        <fullName evidence="7">O-antigen ligase family protein</fullName>
    </submittedName>
</protein>
<dbReference type="GO" id="GO:0016874">
    <property type="term" value="F:ligase activity"/>
    <property type="evidence" value="ECO:0007669"/>
    <property type="project" value="UniProtKB-KW"/>
</dbReference>
<feature type="transmembrane region" description="Helical" evidence="5">
    <location>
        <begin position="356"/>
        <end position="382"/>
    </location>
</feature>
<feature type="transmembrane region" description="Helical" evidence="5">
    <location>
        <begin position="36"/>
        <end position="53"/>
    </location>
</feature>
<dbReference type="InterPro" id="IPR007016">
    <property type="entry name" value="O-antigen_ligase-rel_domated"/>
</dbReference>
<feature type="transmembrane region" description="Helical" evidence="5">
    <location>
        <begin position="121"/>
        <end position="140"/>
    </location>
</feature>
<evidence type="ECO:0000313" key="8">
    <source>
        <dbReference type="Proteomes" id="UP001197795"/>
    </source>
</evidence>
<feature type="transmembrane region" description="Helical" evidence="5">
    <location>
        <begin position="186"/>
        <end position="216"/>
    </location>
</feature>
<sequence length="403" mass="45994">MNKKISLDKILFGIIFYYPAITLLLATFLPRFPNKFYLVYVVISFVYYIKKVGMRNGKKMFLLVSLISLYILYDAWHSGISYVLHLDFYCFLGFCLTAIMTSESDMYYSFKCYLKQRKAQFLLITTIILLLIVYSIINSAGDHYNFGVVGIKILYGPYDIPHNIAYLSLLMYAFCMAYYKGVENILFAFIKLVFSVCVILTGVRSAFLALAVLGLADFYYMKNNRRKYLIVFAAFLLFCYMVFFTDILYSNPIIQKTVVAAKAGNITNSRGTIATIILNSYINNTTWYEKIFGMGIDGVRNAMLVGLGVLAHGHNDYVNALCGYGIIGFIIYFFCQIEIGHVISNKKNEIWLEVCLFILIFSNGLAMYVVITPCIPVFVIAFEELGKRSMNSKCGNEEQKYLG</sequence>
<name>A0AAE3A117_9FIRM</name>
<comment type="caution">
    <text evidence="7">The sequence shown here is derived from an EMBL/GenBank/DDBJ whole genome shotgun (WGS) entry which is preliminary data.</text>
</comment>